<evidence type="ECO:0000256" key="5">
    <source>
        <dbReference type="SAM" id="SignalP"/>
    </source>
</evidence>
<dbReference type="Proteomes" id="UP000190341">
    <property type="component" value="Unassembled WGS sequence"/>
</dbReference>
<feature type="signal peptide" evidence="5">
    <location>
        <begin position="1"/>
        <end position="22"/>
    </location>
</feature>
<dbReference type="InterPro" id="IPR011042">
    <property type="entry name" value="6-blade_b-propeller_TolB-like"/>
</dbReference>
<gene>
    <name evidence="7" type="ORF">SAMN06296058_1477</name>
</gene>
<protein>
    <submittedName>
        <fullName evidence="7">Gluconolactonase</fullName>
    </submittedName>
</protein>
<evidence type="ECO:0000259" key="6">
    <source>
        <dbReference type="Pfam" id="PF08450"/>
    </source>
</evidence>
<dbReference type="Pfam" id="PF08450">
    <property type="entry name" value="SGL"/>
    <property type="match status" value="1"/>
</dbReference>
<evidence type="ECO:0000256" key="2">
    <source>
        <dbReference type="PIRSR" id="PIRSR605511-1"/>
    </source>
</evidence>
<dbReference type="PANTHER" id="PTHR47572">
    <property type="entry name" value="LIPOPROTEIN-RELATED"/>
    <property type="match status" value="1"/>
</dbReference>
<evidence type="ECO:0000256" key="3">
    <source>
        <dbReference type="PIRSR" id="PIRSR605511-2"/>
    </source>
</evidence>
<keyword evidence="5" id="KW-0732">Signal</keyword>
<dbReference type="SUPFAM" id="SSF63829">
    <property type="entry name" value="Calcium-dependent phosphotriesterase"/>
    <property type="match status" value="1"/>
</dbReference>
<feature type="active site" description="Proton donor/acceptor" evidence="2">
    <location>
        <position position="290"/>
    </location>
</feature>
<keyword evidence="1" id="KW-0378">Hydrolase</keyword>
<dbReference type="RefSeq" id="WP_079723774.1">
    <property type="nucleotide sequence ID" value="NZ_BMCL01000002.1"/>
</dbReference>
<reference evidence="7 8" key="1">
    <citation type="submission" date="2017-02" db="EMBL/GenBank/DDBJ databases">
        <authorList>
            <person name="Peterson S.W."/>
        </authorList>
    </citation>
    <scope>NUCLEOTIDE SEQUENCE [LARGE SCALE GENOMIC DNA]</scope>
    <source>
        <strain evidence="7 8">P15</strain>
    </source>
</reference>
<feature type="region of interest" description="Disordered" evidence="4">
    <location>
        <begin position="23"/>
        <end position="48"/>
    </location>
</feature>
<keyword evidence="3" id="KW-0862">Zinc</keyword>
<organism evidence="7 8">
    <name type="scientific">Pseudoxanthomonas indica</name>
    <dbReference type="NCBI Taxonomy" id="428993"/>
    <lineage>
        <taxon>Bacteria</taxon>
        <taxon>Pseudomonadati</taxon>
        <taxon>Pseudomonadota</taxon>
        <taxon>Gammaproteobacteria</taxon>
        <taxon>Lysobacterales</taxon>
        <taxon>Lysobacteraceae</taxon>
        <taxon>Pseudoxanthomonas</taxon>
    </lineage>
</organism>
<name>A0A1T5K8W0_9GAMM</name>
<keyword evidence="8" id="KW-1185">Reference proteome</keyword>
<dbReference type="PANTHER" id="PTHR47572:SF4">
    <property type="entry name" value="LACTONASE DRP35"/>
    <property type="match status" value="1"/>
</dbReference>
<accession>A0A1T5K8W0</accession>
<proteinExistence type="predicted"/>
<dbReference type="InterPro" id="IPR013658">
    <property type="entry name" value="SGL"/>
</dbReference>
<feature type="compositionally biased region" description="Low complexity" evidence="4">
    <location>
        <begin position="23"/>
        <end position="35"/>
    </location>
</feature>
<dbReference type="InterPro" id="IPR051262">
    <property type="entry name" value="SMP-30/CGR1_Lactonase"/>
</dbReference>
<feature type="binding site" evidence="3">
    <location>
        <position position="290"/>
    </location>
    <ligand>
        <name>a divalent metal cation</name>
        <dbReference type="ChEBI" id="CHEBI:60240"/>
    </ligand>
</feature>
<feature type="domain" description="SMP-30/Gluconolactonase/LRE-like region" evidence="6">
    <location>
        <begin position="78"/>
        <end position="343"/>
    </location>
</feature>
<dbReference type="PROSITE" id="PS51257">
    <property type="entry name" value="PROKAR_LIPOPROTEIN"/>
    <property type="match status" value="1"/>
</dbReference>
<feature type="binding site" evidence="3">
    <location>
        <position position="234"/>
    </location>
    <ligand>
        <name>a divalent metal cation</name>
        <dbReference type="ChEBI" id="CHEBI:60240"/>
    </ligand>
</feature>
<dbReference type="InterPro" id="IPR005511">
    <property type="entry name" value="SMP-30"/>
</dbReference>
<dbReference type="Gene3D" id="2.120.10.30">
    <property type="entry name" value="TolB, C-terminal domain"/>
    <property type="match status" value="1"/>
</dbReference>
<evidence type="ECO:0000313" key="8">
    <source>
        <dbReference type="Proteomes" id="UP000190341"/>
    </source>
</evidence>
<dbReference type="AlphaFoldDB" id="A0A1T5K8W0"/>
<feature type="compositionally biased region" description="Basic and acidic residues" evidence="4">
    <location>
        <begin position="36"/>
        <end position="48"/>
    </location>
</feature>
<dbReference type="GO" id="GO:0046872">
    <property type="term" value="F:metal ion binding"/>
    <property type="evidence" value="ECO:0007669"/>
    <property type="project" value="UniProtKB-KW"/>
</dbReference>
<dbReference type="STRING" id="428993.SAMN06296058_1477"/>
<keyword evidence="3" id="KW-0479">Metal-binding</keyword>
<feature type="binding site" evidence="3">
    <location>
        <position position="80"/>
    </location>
    <ligand>
        <name>a divalent metal cation</name>
        <dbReference type="ChEBI" id="CHEBI:60240"/>
    </ligand>
</feature>
<feature type="binding site" evidence="3">
    <location>
        <position position="179"/>
    </location>
    <ligand>
        <name>substrate</name>
    </ligand>
</feature>
<sequence length="362" mass="38615">MLRIPVRLLTLSLTVALLSCTAKEPTAPTTSPTSAEKPETEAATETKTESPLQAYLPEFHQQIAADAKVEQIADGFTWSEGPAWLANQQALLFTDVPANTLYRWSQRDGLQVLLKPSGFVGQDDGSLREAGANGLFAEPAGTVLLADSGNRLLARLDPVSKQKTVLAERYQGKRFNSPNDAVRRADGRIYFTDPPYGLAGIEKSPLRELAFSGVFRLDPDGSVHLIEDGLHFPNGVALSPDGNTLYVANSDPDQPIWMVYSLDANGAVTARRELANARDLLGEGVAGLPDGLTVAADGTLFASAPGGLLVMRADGTRLGRLLTGAAVSNAEFGDDGTLYLTSHQRVLRVPVKAKGQASPPRD</sequence>
<comment type="cofactor">
    <cofactor evidence="3">
        <name>Zn(2+)</name>
        <dbReference type="ChEBI" id="CHEBI:29105"/>
    </cofactor>
    <text evidence="3">Binds 1 divalent metal cation per subunit.</text>
</comment>
<dbReference type="OrthoDB" id="241638at2"/>
<dbReference type="EMBL" id="FUZV01000001">
    <property type="protein sequence ID" value="SKC60126.1"/>
    <property type="molecule type" value="Genomic_DNA"/>
</dbReference>
<evidence type="ECO:0000256" key="1">
    <source>
        <dbReference type="ARBA" id="ARBA00022801"/>
    </source>
</evidence>
<feature type="chain" id="PRO_5013069569" evidence="5">
    <location>
        <begin position="23"/>
        <end position="362"/>
    </location>
</feature>
<dbReference type="PRINTS" id="PR01790">
    <property type="entry name" value="SMP30FAMILY"/>
</dbReference>
<dbReference type="GO" id="GO:0016787">
    <property type="term" value="F:hydrolase activity"/>
    <property type="evidence" value="ECO:0007669"/>
    <property type="project" value="UniProtKB-KW"/>
</dbReference>
<evidence type="ECO:0000256" key="4">
    <source>
        <dbReference type="SAM" id="MobiDB-lite"/>
    </source>
</evidence>
<feature type="binding site" evidence="3">
    <location>
        <position position="202"/>
    </location>
    <ligand>
        <name>substrate</name>
    </ligand>
</feature>
<evidence type="ECO:0000313" key="7">
    <source>
        <dbReference type="EMBL" id="SKC60126.1"/>
    </source>
</evidence>